<sequence>MSKKEWLNQPVLCDEWGRPPSLADVPLTYMTRKKALLKQGGTKKSIDKLYKEIKNG</sequence>
<name>A0A382H1E6_9ZZZZ</name>
<evidence type="ECO:0000313" key="1">
    <source>
        <dbReference type="EMBL" id="SVB80603.1"/>
    </source>
</evidence>
<dbReference type="EMBL" id="UINC01058393">
    <property type="protein sequence ID" value="SVB80603.1"/>
    <property type="molecule type" value="Genomic_DNA"/>
</dbReference>
<proteinExistence type="predicted"/>
<reference evidence="1" key="1">
    <citation type="submission" date="2018-05" db="EMBL/GenBank/DDBJ databases">
        <authorList>
            <person name="Lanie J.A."/>
            <person name="Ng W.-L."/>
            <person name="Kazmierczak K.M."/>
            <person name="Andrzejewski T.M."/>
            <person name="Davidsen T.M."/>
            <person name="Wayne K.J."/>
            <person name="Tettelin H."/>
            <person name="Glass J.I."/>
            <person name="Rusch D."/>
            <person name="Podicherti R."/>
            <person name="Tsui H.-C.T."/>
            <person name="Winkler M.E."/>
        </authorList>
    </citation>
    <scope>NUCLEOTIDE SEQUENCE</scope>
</reference>
<gene>
    <name evidence="1" type="ORF">METZ01_LOCUS233457</name>
</gene>
<dbReference type="AlphaFoldDB" id="A0A382H1E6"/>
<accession>A0A382H1E6</accession>
<organism evidence="1">
    <name type="scientific">marine metagenome</name>
    <dbReference type="NCBI Taxonomy" id="408172"/>
    <lineage>
        <taxon>unclassified sequences</taxon>
        <taxon>metagenomes</taxon>
        <taxon>ecological metagenomes</taxon>
    </lineage>
</organism>
<protein>
    <submittedName>
        <fullName evidence="1">Uncharacterized protein</fullName>
    </submittedName>
</protein>